<feature type="chain" id="PRO_5006616400" evidence="1">
    <location>
        <begin position="22"/>
        <end position="101"/>
    </location>
</feature>
<name>A0A0S3QTN7_THET7</name>
<keyword evidence="3" id="KW-1185">Reference proteome</keyword>
<feature type="signal peptide" evidence="1">
    <location>
        <begin position="1"/>
        <end position="21"/>
    </location>
</feature>
<accession>A0A0S3QTN7</accession>
<dbReference type="EMBL" id="AP013035">
    <property type="protein sequence ID" value="BAT71700.1"/>
    <property type="molecule type" value="Genomic_DNA"/>
</dbReference>
<dbReference type="AlphaFoldDB" id="A0A0S3QTN7"/>
<evidence type="ECO:0000256" key="1">
    <source>
        <dbReference type="SAM" id="SignalP"/>
    </source>
</evidence>
<organism evidence="2 3">
    <name type="scientific">Thermosulfidibacter takaii (strain DSM 17441 / JCM 13301 / NBRC 103674 / ABI70S6)</name>
    <dbReference type="NCBI Taxonomy" id="1298851"/>
    <lineage>
        <taxon>Bacteria</taxon>
        <taxon>Pseudomonadati</taxon>
        <taxon>Thermosulfidibacterota</taxon>
        <taxon>Thermosulfidibacteria</taxon>
        <taxon>Thermosulfidibacterales</taxon>
        <taxon>Thermosulfidibacteraceae</taxon>
    </lineage>
</organism>
<evidence type="ECO:0000313" key="3">
    <source>
        <dbReference type="Proteomes" id="UP000063234"/>
    </source>
</evidence>
<evidence type="ECO:0000313" key="2">
    <source>
        <dbReference type="EMBL" id="BAT71700.1"/>
    </source>
</evidence>
<proteinExistence type="predicted"/>
<gene>
    <name evidence="2" type="ORF">TST_0900</name>
</gene>
<dbReference type="KEGG" id="ttk:TST_0900"/>
<dbReference type="STRING" id="1298851.TST_0900"/>
<dbReference type="RefSeq" id="WP_068549696.1">
    <property type="nucleotide sequence ID" value="NZ_AP013035.1"/>
</dbReference>
<dbReference type="Proteomes" id="UP000063234">
    <property type="component" value="Chromosome"/>
</dbReference>
<sequence length="101" mass="11579">MKRIALISILTLTLACASAHREVHIKPPKEIKDFDAALTAAKEYKVPEYLPDYWDGLNIHVKAAKKHCQKEPTSCKKLFEKVRKSVLEAIEVTYLLKEESR</sequence>
<keyword evidence="1" id="KW-0732">Signal</keyword>
<reference evidence="3" key="1">
    <citation type="journal article" date="2018" name="Science">
        <title>A primordial and reversible TCA cycle in a facultatively chemolithoautotrophic thermophile.</title>
        <authorList>
            <person name="Nunoura T."/>
            <person name="Chikaraishi Y."/>
            <person name="Izaki R."/>
            <person name="Suwa T."/>
            <person name="Sato T."/>
            <person name="Harada T."/>
            <person name="Mori K."/>
            <person name="Kato Y."/>
            <person name="Miyazaki M."/>
            <person name="Shimamura S."/>
            <person name="Yanagawa K."/>
            <person name="Shuto A."/>
            <person name="Ohkouchi N."/>
            <person name="Fujita N."/>
            <person name="Takaki Y."/>
            <person name="Atomi H."/>
            <person name="Takai K."/>
        </authorList>
    </citation>
    <scope>NUCLEOTIDE SEQUENCE [LARGE SCALE GENOMIC DNA]</scope>
    <source>
        <strain evidence="3">DSM 17441 / JCM 13301 / NBRC 103674 / ABI70S6</strain>
    </source>
</reference>
<dbReference type="PROSITE" id="PS51257">
    <property type="entry name" value="PROKAR_LIPOPROTEIN"/>
    <property type="match status" value="1"/>
</dbReference>
<protein>
    <submittedName>
        <fullName evidence="2">Uncharacterized protein</fullName>
    </submittedName>
</protein>